<keyword evidence="1" id="KW-0812">Transmembrane</keyword>
<dbReference type="GeneID" id="25792930"/>
<dbReference type="Pfam" id="PF13424">
    <property type="entry name" value="TPR_12"/>
    <property type="match status" value="1"/>
</dbReference>
<dbReference type="PANTHER" id="PTHR46082:SF6">
    <property type="entry name" value="AAA+ ATPASE DOMAIN-CONTAINING PROTEIN-RELATED"/>
    <property type="match status" value="1"/>
</dbReference>
<dbReference type="InterPro" id="IPR053137">
    <property type="entry name" value="NLR-like"/>
</dbReference>
<dbReference type="OrthoDB" id="626167at2759"/>
<protein>
    <recommendedName>
        <fullName evidence="4">NB-ARC domain-containing protein</fullName>
    </recommendedName>
</protein>
<keyword evidence="3" id="KW-1185">Reference proteome</keyword>
<evidence type="ECO:0000256" key="1">
    <source>
        <dbReference type="SAM" id="Phobius"/>
    </source>
</evidence>
<dbReference type="SUPFAM" id="SSF48452">
    <property type="entry name" value="TPR-like"/>
    <property type="match status" value="1"/>
</dbReference>
<dbReference type="InterPro" id="IPR027417">
    <property type="entry name" value="P-loop_NTPase"/>
</dbReference>
<dbReference type="InParanoid" id="G9ML53"/>
<name>G9ML53_HYPVG</name>
<feature type="transmembrane region" description="Helical" evidence="1">
    <location>
        <begin position="812"/>
        <end position="831"/>
    </location>
</feature>
<dbReference type="Proteomes" id="UP000007115">
    <property type="component" value="Unassembled WGS sequence"/>
</dbReference>
<dbReference type="HOGENOM" id="CLU_000288_125_8_1"/>
<dbReference type="GO" id="GO:0043531">
    <property type="term" value="F:ADP binding"/>
    <property type="evidence" value="ECO:0007669"/>
    <property type="project" value="InterPro"/>
</dbReference>
<evidence type="ECO:0008006" key="4">
    <source>
        <dbReference type="Google" id="ProtNLM"/>
    </source>
</evidence>
<dbReference type="RefSeq" id="XP_013959143.1">
    <property type="nucleotide sequence ID" value="XM_014103668.1"/>
</dbReference>
<keyword evidence="1" id="KW-1133">Transmembrane helix</keyword>
<reference evidence="2 3" key="1">
    <citation type="journal article" date="2011" name="Genome Biol.">
        <title>Comparative genome sequence analysis underscores mycoparasitism as the ancestral life style of Trichoderma.</title>
        <authorList>
            <person name="Kubicek C.P."/>
            <person name="Herrera-Estrella A."/>
            <person name="Seidl-Seiboth V."/>
            <person name="Martinez D.A."/>
            <person name="Druzhinina I.S."/>
            <person name="Thon M."/>
            <person name="Zeilinger S."/>
            <person name="Casas-Flores S."/>
            <person name="Horwitz B.A."/>
            <person name="Mukherjee P.K."/>
            <person name="Mukherjee M."/>
            <person name="Kredics L."/>
            <person name="Alcaraz L.D."/>
            <person name="Aerts A."/>
            <person name="Antal Z."/>
            <person name="Atanasova L."/>
            <person name="Cervantes-Badillo M.G."/>
            <person name="Challacombe J."/>
            <person name="Chertkov O."/>
            <person name="McCluskey K."/>
            <person name="Coulpier F."/>
            <person name="Deshpande N."/>
            <person name="von Doehren H."/>
            <person name="Ebbole D.J."/>
            <person name="Esquivel-Naranjo E.U."/>
            <person name="Fekete E."/>
            <person name="Flipphi M."/>
            <person name="Glaser F."/>
            <person name="Gomez-Rodriguez E.Y."/>
            <person name="Gruber S."/>
            <person name="Han C."/>
            <person name="Henrissat B."/>
            <person name="Hermosa R."/>
            <person name="Hernandez-Onate M."/>
            <person name="Karaffa L."/>
            <person name="Kosti I."/>
            <person name="Le Crom S."/>
            <person name="Lindquist E."/>
            <person name="Lucas S."/>
            <person name="Luebeck M."/>
            <person name="Luebeck P.S."/>
            <person name="Margeot A."/>
            <person name="Metz B."/>
            <person name="Misra M."/>
            <person name="Nevalainen H."/>
            <person name="Omann M."/>
            <person name="Packer N."/>
            <person name="Perrone G."/>
            <person name="Uresti-Rivera E.E."/>
            <person name="Salamov A."/>
            <person name="Schmoll M."/>
            <person name="Seiboth B."/>
            <person name="Shapiro H."/>
            <person name="Sukno S."/>
            <person name="Tamayo-Ramos J.A."/>
            <person name="Tisch D."/>
            <person name="Wiest A."/>
            <person name="Wilkinson H.H."/>
            <person name="Zhang M."/>
            <person name="Coutinho P.M."/>
            <person name="Kenerley C.M."/>
            <person name="Monte E."/>
            <person name="Baker S.E."/>
            <person name="Grigoriev I.V."/>
        </authorList>
    </citation>
    <scope>NUCLEOTIDE SEQUENCE [LARGE SCALE GENOMIC DNA]</scope>
    <source>
        <strain evidence="3">Gv29-8 / FGSC 10586</strain>
    </source>
</reference>
<gene>
    <name evidence="2" type="ORF">TRIVIDRAFT_30879</name>
</gene>
<evidence type="ECO:0000313" key="3">
    <source>
        <dbReference type="Proteomes" id="UP000007115"/>
    </source>
</evidence>
<dbReference type="SUPFAM" id="SSF52540">
    <property type="entry name" value="P-loop containing nucleoside triphosphate hydrolases"/>
    <property type="match status" value="1"/>
</dbReference>
<proteinExistence type="predicted"/>
<dbReference type="AlphaFoldDB" id="G9ML53"/>
<dbReference type="EMBL" id="ABDF02000004">
    <property type="protein sequence ID" value="EHK24947.1"/>
    <property type="molecule type" value="Genomic_DNA"/>
</dbReference>
<evidence type="ECO:0000313" key="2">
    <source>
        <dbReference type="EMBL" id="EHK24947.1"/>
    </source>
</evidence>
<dbReference type="STRING" id="413071.G9ML53"/>
<sequence length="833" mass="94873">MQEEQFKVHNRSITDNNFGDHVIINQGDVHHHHVPAPPQPWKPIRLIPYLRNKELVNRPDLVDKLNGLLPQDSESFNDAALWGLGGSGKTQIALEYAYRRCENPQCSVFWVHADTKAAFTHDYKNIAELFGLEGILDGPELELLRAVNNRIQSEPRWLLVLDNADNLSLFGVGEAQETSGNLFDFVPKGTAVGSVGTVLWTSRDGQIAGSLVRPSHRAIKVSHMTSIEARELLTISRGKDSDDDAGNDDNDEDRDIDQLLEELQWLPLAISQAGAYMRRAETTVREYLAMLSNNEERWPLLKEEQFDLHRKRDVPNSILKTWSISVARIEQENMLASEMLRVMAYFDNRDIPHGMIDDAARSISTTKLSNMDVKRAIIRLKEFSFISLRKGENGSQSYEMHKLVQEATRYAVSTIKPMEQGVNSKWDTTYFARIAVQVVDNLFPNPSEEKDGEGDKFLDMLTPGEKYFAHAIQVADWVEISNQENTVCALLCRVSAYLRSRQRWKEKESVDGRILALHLHLFGPNHLDTILCEQSIAENYDKQHRYQEAAEVAVRVFKNLRTSVGEEDFFTLRALHHVADIMCKVFQFEQAEKLQTHAINLLEKVADERVAELMAESLHCLARAYYGQKKFDKRLVVASMQVKVVEHYWRTLGENHYKTITKMQYLANLLHDLGRYSEAETLQVKVVKFFQDAIGEEHPYTLDSMILLAAIYWSQERSDESQDIKNKVLSLYSKILGRPFSLNFSSSNNLPTLFHSGGHGEYGAMQTNVFASLSNLRSLSSSPPAVAAASIDRQQLAGQPAAESTTTSEYRLFFVFSFLLPFTALILYYWINF</sequence>
<dbReference type="OMA" id="ACASIND"/>
<comment type="caution">
    <text evidence="2">The sequence shown here is derived from an EMBL/GenBank/DDBJ whole genome shotgun (WGS) entry which is preliminary data.</text>
</comment>
<dbReference type="InterPro" id="IPR011990">
    <property type="entry name" value="TPR-like_helical_dom_sf"/>
</dbReference>
<dbReference type="Gene3D" id="3.40.50.300">
    <property type="entry name" value="P-loop containing nucleotide triphosphate hydrolases"/>
    <property type="match status" value="1"/>
</dbReference>
<dbReference type="PANTHER" id="PTHR46082">
    <property type="entry name" value="ATP/GTP-BINDING PROTEIN-RELATED"/>
    <property type="match status" value="1"/>
</dbReference>
<keyword evidence="1" id="KW-0472">Membrane</keyword>
<accession>G9ML53</accession>
<dbReference type="Gene3D" id="1.25.40.10">
    <property type="entry name" value="Tetratricopeptide repeat domain"/>
    <property type="match status" value="2"/>
</dbReference>
<organism evidence="2 3">
    <name type="scientific">Hypocrea virens (strain Gv29-8 / FGSC 10586)</name>
    <name type="common">Gliocladium virens</name>
    <name type="synonym">Trichoderma virens</name>
    <dbReference type="NCBI Taxonomy" id="413071"/>
    <lineage>
        <taxon>Eukaryota</taxon>
        <taxon>Fungi</taxon>
        <taxon>Dikarya</taxon>
        <taxon>Ascomycota</taxon>
        <taxon>Pezizomycotina</taxon>
        <taxon>Sordariomycetes</taxon>
        <taxon>Hypocreomycetidae</taxon>
        <taxon>Hypocreales</taxon>
        <taxon>Hypocreaceae</taxon>
        <taxon>Trichoderma</taxon>
    </lineage>
</organism>
<dbReference type="VEuPathDB" id="FungiDB:TRIVIDRAFT_30879"/>
<dbReference type="eggNOG" id="KOG1840">
    <property type="taxonomic scope" value="Eukaryota"/>
</dbReference>